<dbReference type="AlphaFoldDB" id="A0A9Q9IM88"/>
<dbReference type="EMBL" id="CP073767">
    <property type="protein sequence ID" value="UWZ58739.1"/>
    <property type="molecule type" value="Genomic_DNA"/>
</dbReference>
<feature type="region of interest" description="Disordered" evidence="1">
    <location>
        <begin position="24"/>
        <end position="55"/>
    </location>
</feature>
<protein>
    <submittedName>
        <fullName evidence="2">Uncharacterized protein</fullName>
    </submittedName>
</protein>
<dbReference type="KEGG" id="daur:Daura_22765"/>
<reference evidence="2" key="1">
    <citation type="submission" date="2021-04" db="EMBL/GenBank/DDBJ databases">
        <title>Dactylosporangium aurantiacum NRRL B-8018 full assembly.</title>
        <authorList>
            <person name="Hartkoorn R.C."/>
            <person name="Beaudoing E."/>
            <person name="Hot D."/>
        </authorList>
    </citation>
    <scope>NUCLEOTIDE SEQUENCE</scope>
    <source>
        <strain evidence="2">NRRL B-8018</strain>
    </source>
</reference>
<proteinExistence type="predicted"/>
<accession>A0A9Q9IM88</accession>
<sequence>MTDTMANPMANARPAPPDVLVEYDTTGYPQLPPTAPPPRVMRPPGSSTPGKRRARPGIRAVAGAAVVLLVAAGAVRCSGIGPTESPEGLVRSVFAALIAHDGQRVKELGGCDPSPLCTADGLTTGYQAPQDLAIIATYRDDDHRLFKVRYTIGGTVAEDTVRVSRYRRGLLGHQWMITKPPGARLDLRTAASDELHVAGVTVPASPVDDFTAKSRPPLFAPPGAYTVTLDADALFAATAVTVPVAGEDPPPTIITPALRPDLQALIEQQVRERITSCAAQHEFHPYTPQWRSFVETCPFQDDPPSPIAKPPTWTIERLPKIALTVNEQAIISVRTTQPGIAVMRYQWSVDILEPRQWTEASNSVEISITGKVGVKDNAPYWIG</sequence>
<dbReference type="Proteomes" id="UP001058003">
    <property type="component" value="Chromosome"/>
</dbReference>
<organism evidence="2 3">
    <name type="scientific">Dactylosporangium aurantiacum</name>
    <dbReference type="NCBI Taxonomy" id="35754"/>
    <lineage>
        <taxon>Bacteria</taxon>
        <taxon>Bacillati</taxon>
        <taxon>Actinomycetota</taxon>
        <taxon>Actinomycetes</taxon>
        <taxon>Micromonosporales</taxon>
        <taxon>Micromonosporaceae</taxon>
        <taxon>Dactylosporangium</taxon>
    </lineage>
</organism>
<gene>
    <name evidence="2" type="ORF">Daura_22765</name>
</gene>
<dbReference type="RefSeq" id="WP_156089674.1">
    <property type="nucleotide sequence ID" value="NZ_CP073767.1"/>
</dbReference>
<feature type="compositionally biased region" description="Pro residues" evidence="1">
    <location>
        <begin position="30"/>
        <end position="41"/>
    </location>
</feature>
<keyword evidence="3" id="KW-1185">Reference proteome</keyword>
<evidence type="ECO:0000313" key="2">
    <source>
        <dbReference type="EMBL" id="UWZ58739.1"/>
    </source>
</evidence>
<evidence type="ECO:0000313" key="3">
    <source>
        <dbReference type="Proteomes" id="UP001058003"/>
    </source>
</evidence>
<dbReference type="OrthoDB" id="3818356at2"/>
<evidence type="ECO:0000256" key="1">
    <source>
        <dbReference type="SAM" id="MobiDB-lite"/>
    </source>
</evidence>
<name>A0A9Q9IM88_9ACTN</name>